<feature type="binding site" evidence="7">
    <location>
        <position position="71"/>
    </location>
    <ligand>
        <name>phosphoenolpyruvate</name>
        <dbReference type="ChEBI" id="CHEBI:58702"/>
    </ligand>
</feature>
<keyword evidence="4 7" id="KW-0808">Transferase</keyword>
<name>A0A858BSJ5_9FIRM</name>
<feature type="binding site" evidence="7">
    <location>
        <position position="420"/>
    </location>
    <ligand>
        <name>phosphoenolpyruvate</name>
        <dbReference type="ChEBI" id="CHEBI:58702"/>
    </ligand>
</feature>
<keyword evidence="3 7" id="KW-0028">Amino-acid biosynthesis</keyword>
<feature type="binding site" evidence="7">
    <location>
        <position position="20"/>
    </location>
    <ligand>
        <name>3-phosphoshikimate</name>
        <dbReference type="ChEBI" id="CHEBI:145989"/>
    </ligand>
</feature>
<dbReference type="GO" id="GO:0003866">
    <property type="term" value="F:3-phosphoshikimate 1-carboxyvinyltransferase activity"/>
    <property type="evidence" value="ECO:0007669"/>
    <property type="project" value="UniProtKB-UniRule"/>
</dbReference>
<evidence type="ECO:0000313" key="9">
    <source>
        <dbReference type="EMBL" id="QIB68048.1"/>
    </source>
</evidence>
<dbReference type="InterPro" id="IPR023193">
    <property type="entry name" value="EPSP_synthase_CS"/>
</dbReference>
<feature type="binding site" evidence="7">
    <location>
        <position position="352"/>
    </location>
    <ligand>
        <name>phosphoenolpyruvate</name>
        <dbReference type="ChEBI" id="CHEBI:58702"/>
    </ligand>
</feature>
<evidence type="ECO:0000256" key="3">
    <source>
        <dbReference type="ARBA" id="ARBA00022605"/>
    </source>
</evidence>
<dbReference type="PANTHER" id="PTHR21090:SF5">
    <property type="entry name" value="PENTAFUNCTIONAL AROM POLYPEPTIDE"/>
    <property type="match status" value="1"/>
</dbReference>
<dbReference type="PANTHER" id="PTHR21090">
    <property type="entry name" value="AROM/DEHYDROQUINATE SYNTHASE"/>
    <property type="match status" value="1"/>
</dbReference>
<comment type="pathway">
    <text evidence="1 7">Metabolic intermediate biosynthesis; chorismate biosynthesis; chorismate from D-erythrose 4-phosphate and phosphoenolpyruvate: step 6/7.</text>
</comment>
<dbReference type="InterPro" id="IPR006264">
    <property type="entry name" value="EPSP_synthase"/>
</dbReference>
<dbReference type="RefSeq" id="WP_163064968.1">
    <property type="nucleotide sequence ID" value="NZ_CP048649.1"/>
</dbReference>
<feature type="binding site" evidence="7">
    <location>
        <position position="348"/>
    </location>
    <ligand>
        <name>3-phosphoshikimate</name>
        <dbReference type="ChEBI" id="CHEBI:145989"/>
    </ligand>
</feature>
<dbReference type="Gene3D" id="3.65.10.10">
    <property type="entry name" value="Enolpyruvate transferase domain"/>
    <property type="match status" value="2"/>
</dbReference>
<feature type="binding site" evidence="7">
    <location>
        <position position="321"/>
    </location>
    <ligand>
        <name>3-phosphoshikimate</name>
        <dbReference type="ChEBI" id="CHEBI:145989"/>
    </ligand>
</feature>
<dbReference type="GO" id="GO:0005737">
    <property type="term" value="C:cytoplasm"/>
    <property type="evidence" value="ECO:0007669"/>
    <property type="project" value="UniProtKB-SubCell"/>
</dbReference>
<dbReference type="EMBL" id="CP048649">
    <property type="protein sequence ID" value="QIB68048.1"/>
    <property type="molecule type" value="Genomic_DNA"/>
</dbReference>
<reference evidence="9 10" key="1">
    <citation type="submission" date="2020-02" db="EMBL/GenBank/DDBJ databases">
        <authorList>
            <person name="Kim Y.B."/>
            <person name="Roh S.W."/>
        </authorList>
    </citation>
    <scope>NUCLEOTIDE SEQUENCE [LARGE SCALE GENOMIC DNA]</scope>
    <source>
        <strain evidence="9 10">DSM 103574</strain>
    </source>
</reference>
<dbReference type="KEGG" id="abut:Ami103574_01420"/>
<evidence type="ECO:0000256" key="5">
    <source>
        <dbReference type="ARBA" id="ARBA00023141"/>
    </source>
</evidence>
<dbReference type="HAMAP" id="MF_00210">
    <property type="entry name" value="EPSP_synth"/>
    <property type="match status" value="1"/>
</dbReference>
<protein>
    <recommendedName>
        <fullName evidence="7">3-phosphoshikimate 1-carboxyvinyltransferase</fullName>
        <ecNumber evidence="7">2.5.1.19</ecNumber>
    </recommendedName>
    <alternativeName>
        <fullName evidence="7">5-enolpyruvylshikimate-3-phosphate synthase</fullName>
        <shortName evidence="7">EPSP synthase</shortName>
        <shortName evidence="7">EPSPS</shortName>
    </alternativeName>
</protein>
<keyword evidence="10" id="KW-1185">Reference proteome</keyword>
<evidence type="ECO:0000259" key="8">
    <source>
        <dbReference type="Pfam" id="PF00275"/>
    </source>
</evidence>
<feature type="binding site" evidence="7">
    <location>
        <position position="20"/>
    </location>
    <ligand>
        <name>phosphoenolpyruvate</name>
        <dbReference type="ChEBI" id="CHEBI:58702"/>
    </ligand>
</feature>
<dbReference type="InterPro" id="IPR001986">
    <property type="entry name" value="Enolpyruvate_Tfrase_dom"/>
</dbReference>
<feature type="binding site" evidence="7">
    <location>
        <position position="153"/>
    </location>
    <ligand>
        <name>phosphoenolpyruvate</name>
        <dbReference type="ChEBI" id="CHEBI:58702"/>
    </ligand>
</feature>
<dbReference type="UniPathway" id="UPA00053">
    <property type="reaction ID" value="UER00089"/>
</dbReference>
<dbReference type="GO" id="GO:0009073">
    <property type="term" value="P:aromatic amino acid family biosynthetic process"/>
    <property type="evidence" value="ECO:0007669"/>
    <property type="project" value="UniProtKB-KW"/>
</dbReference>
<feature type="binding site" evidence="7">
    <location>
        <position position="21"/>
    </location>
    <ligand>
        <name>3-phosphoshikimate</name>
        <dbReference type="ChEBI" id="CHEBI:145989"/>
    </ligand>
</feature>
<keyword evidence="7" id="KW-0963">Cytoplasm</keyword>
<dbReference type="AlphaFoldDB" id="A0A858BSJ5"/>
<evidence type="ECO:0000256" key="6">
    <source>
        <dbReference type="ARBA" id="ARBA00044633"/>
    </source>
</evidence>
<comment type="function">
    <text evidence="7">Catalyzes the transfer of the enolpyruvyl moiety of phosphoenolpyruvate (PEP) to the 5-hydroxyl of shikimate-3-phosphate (S3P) to produce enolpyruvyl shikimate-3-phosphate and inorganic phosphate.</text>
</comment>
<comment type="caution">
    <text evidence="7">Lacks conserved residue(s) required for the propagation of feature annotation.</text>
</comment>
<organism evidence="9 10">
    <name type="scientific">Aminipila butyrica</name>
    <dbReference type="NCBI Taxonomy" id="433296"/>
    <lineage>
        <taxon>Bacteria</taxon>
        <taxon>Bacillati</taxon>
        <taxon>Bacillota</taxon>
        <taxon>Clostridia</taxon>
        <taxon>Peptostreptococcales</taxon>
        <taxon>Anaerovoracaceae</taxon>
        <taxon>Aminipila</taxon>
    </lineage>
</organism>
<feature type="binding site" evidence="7">
    <location>
        <position position="25"/>
    </location>
    <ligand>
        <name>3-phosphoshikimate</name>
        <dbReference type="ChEBI" id="CHEBI:145989"/>
    </ligand>
</feature>
<feature type="binding site" evidence="7">
    <location>
        <position position="153"/>
    </location>
    <ligand>
        <name>3-phosphoshikimate</name>
        <dbReference type="ChEBI" id="CHEBI:145989"/>
    </ligand>
</feature>
<dbReference type="Proteomes" id="UP000466848">
    <property type="component" value="Chromosome"/>
</dbReference>
<evidence type="ECO:0000256" key="4">
    <source>
        <dbReference type="ARBA" id="ARBA00022679"/>
    </source>
</evidence>
<feature type="domain" description="Enolpyruvate transferase" evidence="8">
    <location>
        <begin position="232"/>
        <end position="427"/>
    </location>
</feature>
<comment type="subcellular location">
    <subcellularLocation>
        <location evidence="7">Cytoplasm</location>
    </subcellularLocation>
</comment>
<feature type="binding site" evidence="7">
    <location>
        <position position="394"/>
    </location>
    <ligand>
        <name>phosphoenolpyruvate</name>
        <dbReference type="ChEBI" id="CHEBI:58702"/>
    </ligand>
</feature>
<dbReference type="EC" id="2.5.1.19" evidence="7"/>
<feature type="binding site" evidence="7">
    <location>
        <position position="179"/>
    </location>
    <ligand>
        <name>3-phosphoshikimate</name>
        <dbReference type="ChEBI" id="CHEBI:145989"/>
    </ligand>
</feature>
<dbReference type="PROSITE" id="PS00885">
    <property type="entry name" value="EPSP_SYNTHASE_2"/>
    <property type="match status" value="1"/>
</dbReference>
<evidence type="ECO:0000313" key="10">
    <source>
        <dbReference type="Proteomes" id="UP000466848"/>
    </source>
</evidence>
<comment type="similarity">
    <text evidence="2 7">Belongs to the EPSP synthase family.</text>
</comment>
<dbReference type="Pfam" id="PF00275">
    <property type="entry name" value="EPSP_synthase"/>
    <property type="match status" value="2"/>
</dbReference>
<evidence type="ECO:0000256" key="7">
    <source>
        <dbReference type="HAMAP-Rule" id="MF_00210"/>
    </source>
</evidence>
<evidence type="ECO:0000256" key="1">
    <source>
        <dbReference type="ARBA" id="ARBA00004811"/>
    </source>
</evidence>
<dbReference type="InterPro" id="IPR013792">
    <property type="entry name" value="RNA3'P_cycl/enolpyr_Trfase_a/b"/>
</dbReference>
<feature type="active site" description="Proton acceptor" evidence="7">
    <location>
        <position position="321"/>
    </location>
</feature>
<evidence type="ECO:0000256" key="2">
    <source>
        <dbReference type="ARBA" id="ARBA00009948"/>
    </source>
</evidence>
<gene>
    <name evidence="7" type="primary">aroA</name>
    <name evidence="9" type="ORF">Ami103574_01420</name>
</gene>
<dbReference type="GO" id="GO:0008652">
    <property type="term" value="P:amino acid biosynthetic process"/>
    <property type="evidence" value="ECO:0007669"/>
    <property type="project" value="UniProtKB-KW"/>
</dbReference>
<feature type="binding site" evidence="7">
    <location>
        <position position="151"/>
    </location>
    <ligand>
        <name>3-phosphoshikimate</name>
        <dbReference type="ChEBI" id="CHEBI:145989"/>
    </ligand>
</feature>
<sequence>MNILIQPTPLKGRLTAISSKSHAHRLMLAAALCLEPCSVQISHMNEDLTATQHCLEQLKHSLPLLDCHESGSTLRFLLPVAMALKTQAVFLGSGRLPQRPLSPLKEQMENHGCSFIAEDKLGVSLHSTAQHIFTVKGPLQAGRFHLPGNISSQYITGLLFALPLLKGDSIIQLTSRLESLGYVLLTLEVLTLFGIEIQVFCEGQSASKSANQGLDNLTAQAISILQASPTEENFSFHIKGNQGYHSPGEVTAEGDWSNAAFWLVADALSAQSCPSIGSAVICESLNAQSAQGDKEILAFIQQVTQAKSGQLLTFDVSNVPDLVPILAVLAASRQGITEITNAGRLRIKESDRLATVRELLENLGGQVQELPEGLIISGTGTLRGGTTDGHNDHRIVMAAAIASILCTQPVTITGAEAVNKSYPAFFTDFTQLGGLCHEC</sequence>
<dbReference type="PIRSF" id="PIRSF000505">
    <property type="entry name" value="EPSPS"/>
    <property type="match status" value="1"/>
</dbReference>
<accession>A0A858BSJ5</accession>
<proteinExistence type="inferred from homology"/>
<dbReference type="GO" id="GO:0009423">
    <property type="term" value="P:chorismate biosynthetic process"/>
    <property type="evidence" value="ECO:0007669"/>
    <property type="project" value="UniProtKB-UniRule"/>
</dbReference>
<feature type="binding site" evidence="7">
    <location>
        <position position="99"/>
    </location>
    <ligand>
        <name>phosphoenolpyruvate</name>
        <dbReference type="ChEBI" id="CHEBI:58702"/>
    </ligand>
</feature>
<comment type="subunit">
    <text evidence="7">Monomer.</text>
</comment>
<feature type="domain" description="Enolpyruvate transferase" evidence="8">
    <location>
        <begin position="6"/>
        <end position="203"/>
    </location>
</feature>
<feature type="binding site" evidence="7">
    <location>
        <position position="152"/>
    </location>
    <ligand>
        <name>3-phosphoshikimate</name>
        <dbReference type="ChEBI" id="CHEBI:145989"/>
    </ligand>
</feature>
<dbReference type="InterPro" id="IPR036968">
    <property type="entry name" value="Enolpyruvate_Tfrase_sf"/>
</dbReference>
<dbReference type="SUPFAM" id="SSF55205">
    <property type="entry name" value="EPT/RTPC-like"/>
    <property type="match status" value="1"/>
</dbReference>
<keyword evidence="5 7" id="KW-0057">Aromatic amino acid biosynthesis</keyword>
<comment type="catalytic activity">
    <reaction evidence="6">
        <text>3-phosphoshikimate + phosphoenolpyruvate = 5-O-(1-carboxyvinyl)-3-phosphoshikimate + phosphate</text>
        <dbReference type="Rhea" id="RHEA:21256"/>
        <dbReference type="ChEBI" id="CHEBI:43474"/>
        <dbReference type="ChEBI" id="CHEBI:57701"/>
        <dbReference type="ChEBI" id="CHEBI:58702"/>
        <dbReference type="ChEBI" id="CHEBI:145989"/>
        <dbReference type="EC" id="2.5.1.19"/>
    </reaction>
    <physiologicalReaction direction="left-to-right" evidence="6">
        <dbReference type="Rhea" id="RHEA:21257"/>
    </physiologicalReaction>
</comment>